<evidence type="ECO:0000256" key="1">
    <source>
        <dbReference type="ARBA" id="ARBA00001933"/>
    </source>
</evidence>
<dbReference type="EMBL" id="LGIQ01000009">
    <property type="protein sequence ID" value="KNB71514.1"/>
    <property type="molecule type" value="Genomic_DNA"/>
</dbReference>
<evidence type="ECO:0000313" key="8">
    <source>
        <dbReference type="EMBL" id="GED67170.1"/>
    </source>
</evidence>
<comment type="caution">
    <text evidence="9">The sequence shown here is derived from an EMBL/GenBank/DDBJ whole genome shotgun (WGS) entry which is preliminary data.</text>
</comment>
<dbReference type="Proteomes" id="UP000319578">
    <property type="component" value="Unassembled WGS sequence"/>
</dbReference>
<dbReference type="Gene3D" id="3.90.1150.10">
    <property type="entry name" value="Aspartate Aminotransferase, domain 1"/>
    <property type="match status" value="1"/>
</dbReference>
<organism evidence="9 10">
    <name type="scientific">Brevibacillus reuszeri</name>
    <dbReference type="NCBI Taxonomy" id="54915"/>
    <lineage>
        <taxon>Bacteria</taxon>
        <taxon>Bacillati</taxon>
        <taxon>Bacillota</taxon>
        <taxon>Bacilli</taxon>
        <taxon>Bacillales</taxon>
        <taxon>Paenibacillaceae</taxon>
        <taxon>Brevibacillus</taxon>
    </lineage>
</organism>
<dbReference type="InterPro" id="IPR010977">
    <property type="entry name" value="Aromatic_deC"/>
</dbReference>
<dbReference type="RefSeq" id="WP_049740553.1">
    <property type="nucleotide sequence ID" value="NZ_BJON01000003.1"/>
</dbReference>
<dbReference type="STRING" id="54915.ADS79_22350"/>
<evidence type="ECO:0000256" key="6">
    <source>
        <dbReference type="PIRSR" id="PIRSR602129-50"/>
    </source>
</evidence>
<dbReference type="InterPro" id="IPR015424">
    <property type="entry name" value="PyrdxlP-dep_Trfase"/>
</dbReference>
<dbReference type="InterPro" id="IPR015421">
    <property type="entry name" value="PyrdxlP-dep_Trfase_major"/>
</dbReference>
<reference evidence="8 11" key="3">
    <citation type="submission" date="2019-06" db="EMBL/GenBank/DDBJ databases">
        <title>Whole genome shotgun sequence of Brevibacillus reuszeri NBRC 15719.</title>
        <authorList>
            <person name="Hosoyama A."/>
            <person name="Uohara A."/>
            <person name="Ohji S."/>
            <person name="Ichikawa N."/>
        </authorList>
    </citation>
    <scope>NUCLEOTIDE SEQUENCE [LARGE SCALE GENOMIC DNA]</scope>
    <source>
        <strain evidence="8 11">NBRC 15719</strain>
    </source>
</reference>
<dbReference type="PRINTS" id="PR00800">
    <property type="entry name" value="YHDCRBOXLASE"/>
</dbReference>
<evidence type="ECO:0000256" key="5">
    <source>
        <dbReference type="ARBA" id="ARBA00023239"/>
    </source>
</evidence>
<dbReference type="PATRIC" id="fig|54915.3.peg.3599"/>
<gene>
    <name evidence="9" type="ORF">ADS79_22350</name>
    <name evidence="8" type="ORF">BRE01_08720</name>
</gene>
<dbReference type="Pfam" id="PF00282">
    <property type="entry name" value="Pyridoxal_deC"/>
    <property type="match status" value="1"/>
</dbReference>
<evidence type="ECO:0000256" key="4">
    <source>
        <dbReference type="ARBA" id="ARBA00022898"/>
    </source>
</evidence>
<reference evidence="9" key="2">
    <citation type="submission" date="2015-07" db="EMBL/GenBank/DDBJ databases">
        <title>MeaNS - Measles Nucleotide Surveillance Program.</title>
        <authorList>
            <person name="Tran T."/>
            <person name="Druce J."/>
        </authorList>
    </citation>
    <scope>NUCLEOTIDE SEQUENCE</scope>
    <source>
        <strain evidence="9">DSM 9887</strain>
    </source>
</reference>
<dbReference type="PANTHER" id="PTHR11999">
    <property type="entry name" value="GROUP II PYRIDOXAL-5-PHOSPHATE DECARBOXYLASE"/>
    <property type="match status" value="1"/>
</dbReference>
<dbReference type="Gene3D" id="3.40.640.10">
    <property type="entry name" value="Type I PLP-dependent aspartate aminotransferase-like (Major domain)"/>
    <property type="match status" value="1"/>
</dbReference>
<dbReference type="AlphaFoldDB" id="A0A0K9YS08"/>
<keyword evidence="11" id="KW-1185">Reference proteome</keyword>
<dbReference type="OrthoDB" id="9803665at2"/>
<proteinExistence type="inferred from homology"/>
<name>A0A0K9YS08_9BACL</name>
<accession>A0A0K9YS08</accession>
<evidence type="ECO:0000313" key="9">
    <source>
        <dbReference type="EMBL" id="KNB71514.1"/>
    </source>
</evidence>
<dbReference type="GO" id="GO:0030170">
    <property type="term" value="F:pyridoxal phosphate binding"/>
    <property type="evidence" value="ECO:0007669"/>
    <property type="project" value="InterPro"/>
</dbReference>
<dbReference type="InterPro" id="IPR002129">
    <property type="entry name" value="PyrdxlP-dep_de-COase"/>
</dbReference>
<protein>
    <submittedName>
        <fullName evidence="9">Amino acid decarboxylase</fullName>
    </submittedName>
</protein>
<dbReference type="SUPFAM" id="SSF53383">
    <property type="entry name" value="PLP-dependent transferases"/>
    <property type="match status" value="1"/>
</dbReference>
<keyword evidence="4 6" id="KW-0663">Pyridoxal phosphate</keyword>
<keyword evidence="3" id="KW-0210">Decarboxylase</keyword>
<evidence type="ECO:0000313" key="11">
    <source>
        <dbReference type="Proteomes" id="UP000319578"/>
    </source>
</evidence>
<evidence type="ECO:0000256" key="7">
    <source>
        <dbReference type="RuleBase" id="RU000382"/>
    </source>
</evidence>
<comment type="similarity">
    <text evidence="2 7">Belongs to the group II decarboxylase family.</text>
</comment>
<keyword evidence="5 7" id="KW-0456">Lyase</keyword>
<evidence type="ECO:0000313" key="10">
    <source>
        <dbReference type="Proteomes" id="UP000036834"/>
    </source>
</evidence>
<feature type="modified residue" description="N6-(pyridoxal phosphate)lysine" evidence="6">
    <location>
        <position position="294"/>
    </location>
</feature>
<evidence type="ECO:0000256" key="3">
    <source>
        <dbReference type="ARBA" id="ARBA00022793"/>
    </source>
</evidence>
<dbReference type="EMBL" id="BJON01000003">
    <property type="protein sequence ID" value="GED67170.1"/>
    <property type="molecule type" value="Genomic_DNA"/>
</dbReference>
<sequence length="468" mass="51929">MVKKMETDHQNIKVILDQVVQEAERFFANIDSHPSAVSPTPIMPAGLPTEGYGAMGALEQFQASYAKQVSGSAGPRYLGFVTGGATPASVAGDWLVSVYDQNLSGIEDSAAGQVELEAIAMLRELFHLPEEFSGAFVSGATMANFVGLAQARQWVAHQLGINIAQQGLYHLPPIKIVSGAPHSSVYKSLSMLGMGRESMQLIPCLDNREAIDIALLRAFLEENKATPCVVVANAGTVNSVDYDDLQAIGQLKQEYSFWFHVDAAFGGFAACSPTYNHLTSGIDQADSITIDAHKWLNVPYDSAMQFTRHKSLQVEVFQNHAAYLGNAIDHPEFAHLTPENSRRFRALPAWFTLKAYGHQGYQQIVEENVAMARLLAQKIEQEDKFELVAPTRLNVVCFTLKQQDQVITFDDIKLYLDRLKQEGHVFMTPTIYKGKPAIRAAFSNWRTTRDDVDIIWHSLCKVRRDMDC</sequence>
<evidence type="ECO:0000256" key="2">
    <source>
        <dbReference type="ARBA" id="ARBA00009533"/>
    </source>
</evidence>
<comment type="cofactor">
    <cofactor evidence="1 6 7">
        <name>pyridoxal 5'-phosphate</name>
        <dbReference type="ChEBI" id="CHEBI:597326"/>
    </cofactor>
</comment>
<dbReference type="PANTHER" id="PTHR11999:SF70">
    <property type="entry name" value="MIP05841P"/>
    <property type="match status" value="1"/>
</dbReference>
<dbReference type="GO" id="GO:0019752">
    <property type="term" value="P:carboxylic acid metabolic process"/>
    <property type="evidence" value="ECO:0007669"/>
    <property type="project" value="InterPro"/>
</dbReference>
<dbReference type="GO" id="GO:0004058">
    <property type="term" value="F:aromatic-L-amino-acid decarboxylase activity"/>
    <property type="evidence" value="ECO:0007669"/>
    <property type="project" value="UniProtKB-ARBA"/>
</dbReference>
<dbReference type="GO" id="GO:0006520">
    <property type="term" value="P:amino acid metabolic process"/>
    <property type="evidence" value="ECO:0007669"/>
    <property type="project" value="InterPro"/>
</dbReference>
<reference evidence="10" key="1">
    <citation type="submission" date="2015-07" db="EMBL/GenBank/DDBJ databases">
        <title>Genome sequencing project for genomic taxonomy and phylogenomics of Bacillus-like bacteria.</title>
        <authorList>
            <person name="Liu B."/>
            <person name="Wang J."/>
            <person name="Zhu Y."/>
            <person name="Liu G."/>
            <person name="Chen Q."/>
            <person name="Chen Z."/>
            <person name="Lan J."/>
            <person name="Che J."/>
            <person name="Ge C."/>
            <person name="Shi H."/>
            <person name="Pan Z."/>
            <person name="Liu X."/>
        </authorList>
    </citation>
    <scope>NUCLEOTIDE SEQUENCE [LARGE SCALE GENOMIC DNA]</scope>
    <source>
        <strain evidence="10">DSM 9887</strain>
    </source>
</reference>
<dbReference type="InterPro" id="IPR015422">
    <property type="entry name" value="PyrdxlP-dep_Trfase_small"/>
</dbReference>
<dbReference type="Proteomes" id="UP000036834">
    <property type="component" value="Unassembled WGS sequence"/>
</dbReference>